<keyword evidence="5" id="KW-0676">Redox-active center</keyword>
<evidence type="ECO:0000313" key="13">
    <source>
        <dbReference type="Proteomes" id="UP000245217"/>
    </source>
</evidence>
<dbReference type="Gene3D" id="3.40.30.10">
    <property type="entry name" value="Glutaredoxin"/>
    <property type="match status" value="1"/>
</dbReference>
<feature type="disulfide bond" description="Redox-active" evidence="6">
    <location>
        <begin position="52"/>
        <end position="55"/>
    </location>
</feature>
<dbReference type="EMBL" id="QEWV01000001">
    <property type="protein sequence ID" value="PWD94098.1"/>
    <property type="molecule type" value="Genomic_DNA"/>
</dbReference>
<name>A0A2U2AS37_9GAMM</name>
<evidence type="ECO:0000256" key="5">
    <source>
        <dbReference type="ARBA" id="ARBA00023284"/>
    </source>
</evidence>
<evidence type="ECO:0000256" key="4">
    <source>
        <dbReference type="ARBA" id="ARBA00023157"/>
    </source>
</evidence>
<protein>
    <recommendedName>
        <fullName evidence="2">Thiol:disulfide interchange protein DsbA</fullName>
    </recommendedName>
</protein>
<evidence type="ECO:0000256" key="2">
    <source>
        <dbReference type="ARBA" id="ARBA00013831"/>
    </source>
</evidence>
<dbReference type="PIRSF" id="PIRSF001488">
    <property type="entry name" value="Tdi_protein"/>
    <property type="match status" value="1"/>
</dbReference>
<sequence>MLNKIIATSALVLATTFGFASAEKYYTEITPAVPAIYNPDEIEVVEIFSYACPACSTFEPYFSQWAKTQEGVEDVAIIPLAAPGQGIWTLYAHVFYTLDSMGALDKGHQAFFDAIHKEKKRFINKEQIADFMATQGIDKDQFLKSWDSFATVSALNRGANLINEQYKIPFTPAVVIDGRYLLSANEAANRPGHQNPYEKFVITIDEVVQKVRDERNADKKVDNTQNDEVAEIKSVEETAEEQ</sequence>
<dbReference type="PANTHER" id="PTHR35891:SF3">
    <property type="entry name" value="THIOL:DISULFIDE INTERCHANGE PROTEIN DSBL"/>
    <property type="match status" value="1"/>
</dbReference>
<dbReference type="AlphaFoldDB" id="A0A2U2AS37"/>
<proteinExistence type="inferred from homology"/>
<evidence type="ECO:0000313" key="12">
    <source>
        <dbReference type="Proteomes" id="UP000245059"/>
    </source>
</evidence>
<accession>A0A2U2AS37</accession>
<evidence type="ECO:0000256" key="8">
    <source>
        <dbReference type="SAM" id="SignalP"/>
    </source>
</evidence>
<feature type="chain" id="PRO_5015570109" description="Thiol:disulfide interchange protein DsbA" evidence="8">
    <location>
        <begin position="23"/>
        <end position="242"/>
    </location>
</feature>
<dbReference type="PANTHER" id="PTHR35891">
    <property type="entry name" value="THIOL:DISULFIDE INTERCHANGE PROTEIN DSBA"/>
    <property type="match status" value="1"/>
</dbReference>
<feature type="signal peptide" evidence="8">
    <location>
        <begin position="1"/>
        <end position="22"/>
    </location>
</feature>
<dbReference type="Pfam" id="PF01323">
    <property type="entry name" value="DSBA"/>
    <property type="match status" value="1"/>
</dbReference>
<feature type="region of interest" description="Disordered" evidence="7">
    <location>
        <begin position="214"/>
        <end position="242"/>
    </location>
</feature>
<dbReference type="InterPro" id="IPR001853">
    <property type="entry name" value="DSBA-like_thioredoxin_dom"/>
</dbReference>
<dbReference type="GO" id="GO:0016491">
    <property type="term" value="F:oxidoreductase activity"/>
    <property type="evidence" value="ECO:0007669"/>
    <property type="project" value="InterPro"/>
</dbReference>
<comment type="caution">
    <text evidence="10">The sequence shown here is derived from an EMBL/GenBank/DDBJ whole genome shotgun (WGS) entry which is preliminary data.</text>
</comment>
<feature type="domain" description="DSBA-like thioredoxin" evidence="9">
    <location>
        <begin position="90"/>
        <end position="181"/>
    </location>
</feature>
<dbReference type="OrthoDB" id="9784896at2"/>
<organism evidence="10 12">
    <name type="scientific">Ignatzschineria cameli</name>
    <dbReference type="NCBI Taxonomy" id="2182793"/>
    <lineage>
        <taxon>Bacteria</taxon>
        <taxon>Pseudomonadati</taxon>
        <taxon>Pseudomonadota</taxon>
        <taxon>Gammaproteobacteria</taxon>
        <taxon>Cardiobacteriales</taxon>
        <taxon>Ignatzschineriaceae</taxon>
        <taxon>Ignatzschineria</taxon>
    </lineage>
</organism>
<dbReference type="CDD" id="cd03019">
    <property type="entry name" value="DsbA_DsbA"/>
    <property type="match status" value="1"/>
</dbReference>
<evidence type="ECO:0000313" key="10">
    <source>
        <dbReference type="EMBL" id="PWD87086.1"/>
    </source>
</evidence>
<dbReference type="InterPro" id="IPR050824">
    <property type="entry name" value="Thiol_disulfide_DsbA"/>
</dbReference>
<evidence type="ECO:0000256" key="3">
    <source>
        <dbReference type="ARBA" id="ARBA00022729"/>
    </source>
</evidence>
<dbReference type="SUPFAM" id="SSF52833">
    <property type="entry name" value="Thioredoxin-like"/>
    <property type="match status" value="1"/>
</dbReference>
<dbReference type="RefSeq" id="WP_109200714.1">
    <property type="nucleotide sequence ID" value="NZ_QEWS01000001.1"/>
</dbReference>
<dbReference type="Proteomes" id="UP000245217">
    <property type="component" value="Unassembled WGS sequence"/>
</dbReference>
<evidence type="ECO:0000256" key="1">
    <source>
        <dbReference type="ARBA" id="ARBA00005791"/>
    </source>
</evidence>
<evidence type="ECO:0000256" key="7">
    <source>
        <dbReference type="SAM" id="MobiDB-lite"/>
    </source>
</evidence>
<evidence type="ECO:0000256" key="6">
    <source>
        <dbReference type="PIRSR" id="PIRSR001488-1"/>
    </source>
</evidence>
<reference evidence="10" key="1">
    <citation type="journal article" date="2018" name="Genome Announc.">
        <title>Ignatzschineria cameli sp. nov., isolated from necrotic foot tissue of dromedaries (Camelus dromedarius) and associated maggots (Wohlfahrtia species) in Dubai.</title>
        <authorList>
            <person name="Tsang C.C."/>
            <person name="Tang J.Y."/>
            <person name="Fong J.Y."/>
            <person name="Kinne J."/>
            <person name="Lee H.H."/>
            <person name="Joseph M."/>
            <person name="Jose S."/>
            <person name="Schuster R.K."/>
            <person name="Tang Y."/>
            <person name="Sivakumar S."/>
            <person name="Chen J.H."/>
            <person name="Teng J.L."/>
            <person name="Lau S.K."/>
            <person name="Wernery U."/>
            <person name="Woo P.C."/>
        </authorList>
    </citation>
    <scope>NUCLEOTIDE SEQUENCE</scope>
    <source>
        <strain evidence="10">UAE-HKU57</strain>
        <strain evidence="11">UAE-HKU58</strain>
    </source>
</reference>
<gene>
    <name evidence="10" type="ORF">DC077_04575</name>
    <name evidence="11" type="ORF">DC078_00675</name>
</gene>
<keyword evidence="4" id="KW-1015">Disulfide bond</keyword>
<evidence type="ECO:0000313" key="11">
    <source>
        <dbReference type="EMBL" id="PWD94098.1"/>
    </source>
</evidence>
<dbReference type="InterPro" id="IPR023205">
    <property type="entry name" value="DsbA/DsbL"/>
</dbReference>
<keyword evidence="13" id="KW-1185">Reference proteome</keyword>
<reference evidence="12 13" key="2">
    <citation type="submission" date="2018-05" db="EMBL/GenBank/DDBJ databases">
        <title>Ignatzschineria dubaiensis sp. nov., isolated from necrotic foot tissues of dromedaries (Camelus dromedarius) and associated maggots in Dubai, United Arab Emirates.</title>
        <authorList>
            <person name="Tsang C.C."/>
            <person name="Tang J.Y.M."/>
            <person name="Fong J.Y.H."/>
            <person name="Kinne J."/>
            <person name="Lee H.H."/>
            <person name="Joseph M."/>
            <person name="Jose S."/>
            <person name="Schuster R.K."/>
            <person name="Tang Y."/>
            <person name="Sivakumar S."/>
            <person name="Chen J.H.K."/>
            <person name="Teng J.L.L."/>
            <person name="Lau S.K.P."/>
            <person name="Wernery U."/>
            <person name="Woo P.C.Y."/>
        </authorList>
    </citation>
    <scope>NUCLEOTIDE SEQUENCE [LARGE SCALE GENOMIC DNA]</scope>
    <source>
        <strain evidence="12">UAE-HKU57</strain>
        <strain evidence="13">UAE-HKU58</strain>
    </source>
</reference>
<comment type="similarity">
    <text evidence="1">Belongs to the thioredoxin family. DsbA subfamily.</text>
</comment>
<dbReference type="Proteomes" id="UP000245059">
    <property type="component" value="Unassembled WGS sequence"/>
</dbReference>
<keyword evidence="3 8" id="KW-0732">Signal</keyword>
<dbReference type="InterPro" id="IPR036249">
    <property type="entry name" value="Thioredoxin-like_sf"/>
</dbReference>
<dbReference type="EMBL" id="QEWW01000002">
    <property type="protein sequence ID" value="PWD87086.1"/>
    <property type="molecule type" value="Genomic_DNA"/>
</dbReference>
<evidence type="ECO:0000259" key="9">
    <source>
        <dbReference type="Pfam" id="PF01323"/>
    </source>
</evidence>